<evidence type="ECO:0000256" key="1">
    <source>
        <dbReference type="ARBA" id="ARBA00009986"/>
    </source>
</evidence>
<dbReference type="InterPro" id="IPR015590">
    <property type="entry name" value="Aldehyde_DH_dom"/>
</dbReference>
<gene>
    <name evidence="6" type="ORF">V3330_01015</name>
</gene>
<dbReference type="EMBL" id="JAZHOG010000001">
    <property type="protein sequence ID" value="MEJ8566188.1"/>
    <property type="molecule type" value="Genomic_DNA"/>
</dbReference>
<evidence type="ECO:0000256" key="2">
    <source>
        <dbReference type="ARBA" id="ARBA00023002"/>
    </source>
</evidence>
<keyword evidence="2 4" id="KW-0560">Oxidoreductase</keyword>
<dbReference type="PROSITE" id="PS00070">
    <property type="entry name" value="ALDEHYDE_DEHYDR_CYS"/>
    <property type="match status" value="1"/>
</dbReference>
<comment type="similarity">
    <text evidence="1 4">Belongs to the aldehyde dehydrogenase family.</text>
</comment>
<keyword evidence="7" id="KW-1185">Reference proteome</keyword>
<dbReference type="InterPro" id="IPR016163">
    <property type="entry name" value="Ald_DH_C"/>
</dbReference>
<name>A0AAW9RBU5_9GAMM</name>
<dbReference type="FunFam" id="3.40.605.10:FF:000007">
    <property type="entry name" value="NAD/NADP-dependent betaine aldehyde dehydrogenase"/>
    <property type="match status" value="1"/>
</dbReference>
<evidence type="ECO:0000259" key="5">
    <source>
        <dbReference type="Pfam" id="PF00171"/>
    </source>
</evidence>
<dbReference type="GO" id="GO:0016620">
    <property type="term" value="F:oxidoreductase activity, acting on the aldehyde or oxo group of donors, NAD or NADP as acceptor"/>
    <property type="evidence" value="ECO:0007669"/>
    <property type="project" value="InterPro"/>
</dbReference>
<evidence type="ECO:0000256" key="4">
    <source>
        <dbReference type="RuleBase" id="RU003345"/>
    </source>
</evidence>
<evidence type="ECO:0000313" key="6">
    <source>
        <dbReference type="EMBL" id="MEJ8566188.1"/>
    </source>
</evidence>
<dbReference type="PROSITE" id="PS00687">
    <property type="entry name" value="ALDEHYDE_DEHYDR_GLU"/>
    <property type="match status" value="1"/>
</dbReference>
<evidence type="ECO:0000256" key="3">
    <source>
        <dbReference type="PROSITE-ProRule" id="PRU10007"/>
    </source>
</evidence>
<dbReference type="FunFam" id="3.40.309.10:FF:000012">
    <property type="entry name" value="Betaine aldehyde dehydrogenase"/>
    <property type="match status" value="1"/>
</dbReference>
<evidence type="ECO:0000313" key="7">
    <source>
        <dbReference type="Proteomes" id="UP001359886"/>
    </source>
</evidence>
<dbReference type="RefSeq" id="WP_354693511.1">
    <property type="nucleotide sequence ID" value="NZ_JAZHOG010000001.1"/>
</dbReference>
<dbReference type="Proteomes" id="UP001359886">
    <property type="component" value="Unassembled WGS sequence"/>
</dbReference>
<dbReference type="InterPro" id="IPR016161">
    <property type="entry name" value="Ald_DH/histidinol_DH"/>
</dbReference>
<comment type="caution">
    <text evidence="6">The sequence shown here is derived from an EMBL/GenBank/DDBJ whole genome shotgun (WGS) entry which is preliminary data.</text>
</comment>
<feature type="domain" description="Aldehyde dehydrogenase" evidence="5">
    <location>
        <begin position="34"/>
        <end position="492"/>
    </location>
</feature>
<organism evidence="6 7">
    <name type="scientific">Elongatibacter sediminis</name>
    <dbReference type="NCBI Taxonomy" id="3119006"/>
    <lineage>
        <taxon>Bacteria</taxon>
        <taxon>Pseudomonadati</taxon>
        <taxon>Pseudomonadota</taxon>
        <taxon>Gammaproteobacteria</taxon>
        <taxon>Chromatiales</taxon>
        <taxon>Wenzhouxiangellaceae</taxon>
        <taxon>Elongatibacter</taxon>
    </lineage>
</organism>
<reference evidence="6 7" key="1">
    <citation type="submission" date="2024-02" db="EMBL/GenBank/DDBJ databases">
        <title>A novel Wenzhouxiangellaceae bacterium, isolated from coastal sediments.</title>
        <authorList>
            <person name="Du Z.-J."/>
            <person name="Ye Y.-Q."/>
            <person name="Zhang X.-Y."/>
        </authorList>
    </citation>
    <scope>NUCLEOTIDE SEQUENCE [LARGE SCALE GENOMIC DNA]</scope>
    <source>
        <strain evidence="6 7">CH-27</strain>
    </source>
</reference>
<dbReference type="AlphaFoldDB" id="A0AAW9RBU5"/>
<feature type="active site" evidence="3">
    <location>
        <position position="267"/>
    </location>
</feature>
<sequence>MAHVQSEAVRAFLTRVQGLHVDGRSAPGHGEPALAPVNPSTGEVLCEFAPGSRADLDQAATAAAAAFEDGRWRLLPAATRTRILLRVADLIDENADELAELEMLDAGKLHGPAREAEIPFAAECFRYHAGWCTKLGGTTGELSLAPGGEFHVYSRREPIGVAGLIVPSNGPLVQASWKLAPALAAGCCAIIKPDEKTPLTALRLGELLTEAGLPDGVAAIVTGTGREIGAALVEHPAVAKVSFTGSTEVGREIGRVALTDLKKVTLELGGKSPVIVLADADLDKAIPGAAEAIFGNAGQVCVAGSRLYVEKPVYEQVVEGVVAYARELAVGAAHDPASQMGPLISQAHLEGVLGAVETGRKQGARIAGGGERIQPHDGGFYMQPTVLVDVEPGMAVVQEEIFGPVLAASSFSNAAEGLALGNDSRFGLAASIWTENVGQAHRLAAAVRAGLVWINCHGIPDMAVPFGGYKQSGWGRENGLEGLLGFTELKSVICRL</sequence>
<dbReference type="InterPro" id="IPR016160">
    <property type="entry name" value="Ald_DH_CS_CYS"/>
</dbReference>
<dbReference type="Gene3D" id="3.40.605.10">
    <property type="entry name" value="Aldehyde Dehydrogenase, Chain A, domain 1"/>
    <property type="match status" value="1"/>
</dbReference>
<dbReference type="Pfam" id="PF00171">
    <property type="entry name" value="Aldedh"/>
    <property type="match status" value="1"/>
</dbReference>
<protein>
    <submittedName>
        <fullName evidence="6">Aldehyde dehydrogenase family protein</fullName>
    </submittedName>
</protein>
<accession>A0AAW9RBU5</accession>
<dbReference type="InterPro" id="IPR029510">
    <property type="entry name" value="Ald_DH_CS_GLU"/>
</dbReference>
<dbReference type="SUPFAM" id="SSF53720">
    <property type="entry name" value="ALDH-like"/>
    <property type="match status" value="1"/>
</dbReference>
<proteinExistence type="inferred from homology"/>
<dbReference type="InterPro" id="IPR016162">
    <property type="entry name" value="Ald_DH_N"/>
</dbReference>
<dbReference type="Gene3D" id="3.40.309.10">
    <property type="entry name" value="Aldehyde Dehydrogenase, Chain A, domain 2"/>
    <property type="match status" value="1"/>
</dbReference>
<dbReference type="PANTHER" id="PTHR11699">
    <property type="entry name" value="ALDEHYDE DEHYDROGENASE-RELATED"/>
    <property type="match status" value="1"/>
</dbReference>